<dbReference type="InterPro" id="IPR009118">
    <property type="entry name" value="AnnexinD_plant"/>
</dbReference>
<dbReference type="SUPFAM" id="SSF47874">
    <property type="entry name" value="Annexin"/>
    <property type="match status" value="1"/>
</dbReference>
<feature type="binding site" evidence="6">
    <location>
        <position position="257"/>
    </location>
    <ligand>
        <name>Ca(2+)</name>
        <dbReference type="ChEBI" id="CHEBI:29108"/>
        <label>2</label>
    </ligand>
</feature>
<keyword evidence="3 6" id="KW-0106">Calcium</keyword>
<dbReference type="EMBL" id="CAMGYJ010000002">
    <property type="protein sequence ID" value="CAI0376760.1"/>
    <property type="molecule type" value="Genomic_DNA"/>
</dbReference>
<dbReference type="InterPro" id="IPR001464">
    <property type="entry name" value="Annexin"/>
</dbReference>
<dbReference type="GO" id="GO:0009651">
    <property type="term" value="P:response to salt stress"/>
    <property type="evidence" value="ECO:0007669"/>
    <property type="project" value="TreeGrafter"/>
</dbReference>
<evidence type="ECO:0000256" key="2">
    <source>
        <dbReference type="ARBA" id="ARBA00022737"/>
    </source>
</evidence>
<evidence type="ECO:0000313" key="7">
    <source>
        <dbReference type="EMBL" id="CAI0376760.1"/>
    </source>
</evidence>
<accession>A0AAV0GXD3</accession>
<feature type="binding site" evidence="6">
    <location>
        <position position="300"/>
    </location>
    <ligand>
        <name>Ca(2+)</name>
        <dbReference type="ChEBI" id="CHEBI:29108"/>
        <label>1</label>
    </ligand>
</feature>
<dbReference type="PANTHER" id="PTHR10502:SF99">
    <property type="entry name" value="ANNEXIN D3"/>
    <property type="match status" value="1"/>
</dbReference>
<gene>
    <name evidence="7" type="ORF">LITE_LOCUS1168</name>
</gene>
<dbReference type="GO" id="GO:0005886">
    <property type="term" value="C:plasma membrane"/>
    <property type="evidence" value="ECO:0007669"/>
    <property type="project" value="TreeGrafter"/>
</dbReference>
<protein>
    <submittedName>
        <fullName evidence="7">Uncharacterized protein</fullName>
    </submittedName>
</protein>
<evidence type="ECO:0000256" key="3">
    <source>
        <dbReference type="ARBA" id="ARBA00022837"/>
    </source>
</evidence>
<dbReference type="SMART" id="SM00335">
    <property type="entry name" value="ANX"/>
    <property type="match status" value="3"/>
</dbReference>
<feature type="binding site" evidence="6">
    <location>
        <position position="68"/>
    </location>
    <ligand>
        <name>Ca(2+)</name>
        <dbReference type="ChEBI" id="CHEBI:29108"/>
        <label>1</label>
    </ligand>
</feature>
<dbReference type="Pfam" id="PF00191">
    <property type="entry name" value="Annexin"/>
    <property type="match status" value="3"/>
</dbReference>
<name>A0AAV0GXD3_9ROSI</name>
<dbReference type="AlphaFoldDB" id="A0AAV0GXD3"/>
<organism evidence="7 8">
    <name type="scientific">Linum tenue</name>
    <dbReference type="NCBI Taxonomy" id="586396"/>
    <lineage>
        <taxon>Eukaryota</taxon>
        <taxon>Viridiplantae</taxon>
        <taxon>Streptophyta</taxon>
        <taxon>Embryophyta</taxon>
        <taxon>Tracheophyta</taxon>
        <taxon>Spermatophyta</taxon>
        <taxon>Magnoliopsida</taxon>
        <taxon>eudicotyledons</taxon>
        <taxon>Gunneridae</taxon>
        <taxon>Pentapetalae</taxon>
        <taxon>rosids</taxon>
        <taxon>fabids</taxon>
        <taxon>Malpighiales</taxon>
        <taxon>Linaceae</taxon>
        <taxon>Linum</taxon>
    </lineage>
</organism>
<keyword evidence="4" id="KW-0041">Annexin</keyword>
<dbReference type="GO" id="GO:0009409">
    <property type="term" value="P:response to cold"/>
    <property type="evidence" value="ECO:0007669"/>
    <property type="project" value="TreeGrafter"/>
</dbReference>
<dbReference type="GO" id="GO:0005509">
    <property type="term" value="F:calcium ion binding"/>
    <property type="evidence" value="ECO:0007669"/>
    <property type="project" value="InterPro"/>
</dbReference>
<evidence type="ECO:0000256" key="6">
    <source>
        <dbReference type="PIRSR" id="PIRSR609118-1"/>
    </source>
</evidence>
<keyword evidence="8" id="KW-1185">Reference proteome</keyword>
<evidence type="ECO:0000313" key="8">
    <source>
        <dbReference type="Proteomes" id="UP001154282"/>
    </source>
</evidence>
<dbReference type="PRINTS" id="PR01814">
    <property type="entry name" value="ANNEXINPLANT"/>
</dbReference>
<dbReference type="PRINTS" id="PR00196">
    <property type="entry name" value="ANNEXIN"/>
</dbReference>
<dbReference type="GO" id="GO:0009414">
    <property type="term" value="P:response to water deprivation"/>
    <property type="evidence" value="ECO:0007669"/>
    <property type="project" value="TreeGrafter"/>
</dbReference>
<keyword evidence="5" id="KW-0111">Calcium/phospholipid-binding</keyword>
<dbReference type="Gene3D" id="1.10.220.10">
    <property type="entry name" value="Annexin"/>
    <property type="match status" value="4"/>
</dbReference>
<proteinExistence type="predicted"/>
<dbReference type="FunFam" id="1.10.220.10:FF:000008">
    <property type="entry name" value="Annexin"/>
    <property type="match status" value="1"/>
</dbReference>
<evidence type="ECO:0000256" key="5">
    <source>
        <dbReference type="ARBA" id="ARBA00023302"/>
    </source>
</evidence>
<dbReference type="GO" id="GO:0009408">
    <property type="term" value="P:response to heat"/>
    <property type="evidence" value="ECO:0007669"/>
    <property type="project" value="TreeGrafter"/>
</dbReference>
<sequence length="320" mass="36161">MATLVVPDSVPSPTEDSKTLMEACRGAGPDEKVFISILGHRNSSQRRNIRDTYQQLYNEPLTNCLYSELTDHFRRAIILWTHDPAERDAIRANEVLKGRNPQLEVIVEIVCANSPHHLQTVKQAYCALFNSSLEKDIAAVVFSLHLRKLLLGLVGSFRYDKRVVDMQFAHWESADLFEAMQTKELGYDDLIYILSTRNACQLKDSFKMYEQQFKLPIYEDLKSYGGDDLTSLLKVAVQCIVCPEKHFAEVVNTSTRRLGMHDNDDDTLSGAIISRAEVDMANVRTEYSNMFEANLDDDVAEHSFGDNTKSLIMTLLGAGV</sequence>
<dbReference type="PANTHER" id="PTHR10502">
    <property type="entry name" value="ANNEXIN"/>
    <property type="match status" value="1"/>
</dbReference>
<reference evidence="7" key="1">
    <citation type="submission" date="2022-08" db="EMBL/GenBank/DDBJ databases">
        <authorList>
            <person name="Gutierrez-Valencia J."/>
        </authorList>
    </citation>
    <scope>NUCLEOTIDE SEQUENCE</scope>
</reference>
<feature type="binding site" evidence="6">
    <location>
        <position position="26"/>
    </location>
    <ligand>
        <name>Ca(2+)</name>
        <dbReference type="ChEBI" id="CHEBI:29108"/>
        <label>1</label>
    </ligand>
</feature>
<dbReference type="InterPro" id="IPR018502">
    <property type="entry name" value="Annexin_repeat"/>
</dbReference>
<comment type="caution">
    <text evidence="7">The sequence shown here is derived from an EMBL/GenBank/DDBJ whole genome shotgun (WGS) entry which is preliminary data.</text>
</comment>
<keyword evidence="2" id="KW-0677">Repeat</keyword>
<dbReference type="InterPro" id="IPR037104">
    <property type="entry name" value="Annexin_sf"/>
</dbReference>
<evidence type="ECO:0000256" key="1">
    <source>
        <dbReference type="ARBA" id="ARBA00022723"/>
    </source>
</evidence>
<dbReference type="GO" id="GO:0005544">
    <property type="term" value="F:calcium-dependent phospholipid binding"/>
    <property type="evidence" value="ECO:0007669"/>
    <property type="project" value="UniProtKB-KW"/>
</dbReference>
<evidence type="ECO:0000256" key="4">
    <source>
        <dbReference type="ARBA" id="ARBA00023216"/>
    </source>
</evidence>
<dbReference type="GO" id="GO:0005737">
    <property type="term" value="C:cytoplasm"/>
    <property type="evidence" value="ECO:0007669"/>
    <property type="project" value="TreeGrafter"/>
</dbReference>
<feature type="binding site" evidence="6">
    <location>
        <position position="259"/>
    </location>
    <ligand>
        <name>Ca(2+)</name>
        <dbReference type="ChEBI" id="CHEBI:29108"/>
        <label>1</label>
    </ligand>
</feature>
<keyword evidence="1 6" id="KW-0479">Metal-binding</keyword>
<dbReference type="GO" id="GO:0001786">
    <property type="term" value="F:phosphatidylserine binding"/>
    <property type="evidence" value="ECO:0007669"/>
    <property type="project" value="TreeGrafter"/>
</dbReference>
<dbReference type="PROSITE" id="PS51897">
    <property type="entry name" value="ANNEXIN_2"/>
    <property type="match status" value="2"/>
</dbReference>
<feature type="binding site" evidence="6">
    <location>
        <position position="28"/>
    </location>
    <ligand>
        <name>Ca(2+)</name>
        <dbReference type="ChEBI" id="CHEBI:29108"/>
        <label>1</label>
    </ligand>
</feature>
<dbReference type="Proteomes" id="UP001154282">
    <property type="component" value="Unassembled WGS sequence"/>
</dbReference>